<dbReference type="PANTHER" id="PTHR42894:SF1">
    <property type="entry name" value="N-(5'-PHOSPHORIBOSYL)ANTHRANILATE ISOMERASE"/>
    <property type="match status" value="1"/>
</dbReference>
<dbReference type="Gene3D" id="3.20.20.70">
    <property type="entry name" value="Aldolase class I"/>
    <property type="match status" value="1"/>
</dbReference>
<dbReference type="EMBL" id="AOHZ01000041">
    <property type="protein sequence ID" value="ELY57636.1"/>
    <property type="molecule type" value="Genomic_DNA"/>
</dbReference>
<keyword evidence="4 8" id="KW-0028">Amino-acid biosynthesis</keyword>
<organism evidence="10 11">
    <name type="scientific">Natronolimnohabitans innermongolicus JCM 12255</name>
    <dbReference type="NCBI Taxonomy" id="1227499"/>
    <lineage>
        <taxon>Archaea</taxon>
        <taxon>Methanobacteriati</taxon>
        <taxon>Methanobacteriota</taxon>
        <taxon>Stenosarchaea group</taxon>
        <taxon>Halobacteria</taxon>
        <taxon>Halobacteriales</taxon>
        <taxon>Natrialbaceae</taxon>
        <taxon>Natronolimnohabitans</taxon>
    </lineage>
</organism>
<accession>L9X885</accession>
<feature type="domain" description="N-(5'phosphoribosyl) anthranilate isomerase (PRAI)" evidence="9">
    <location>
        <begin position="16"/>
        <end position="219"/>
    </location>
</feature>
<evidence type="ECO:0000256" key="8">
    <source>
        <dbReference type="HAMAP-Rule" id="MF_00135"/>
    </source>
</evidence>
<dbReference type="AlphaFoldDB" id="L9X885"/>
<evidence type="ECO:0000313" key="11">
    <source>
        <dbReference type="Proteomes" id="UP000011602"/>
    </source>
</evidence>
<name>L9X885_9EURY</name>
<dbReference type="SUPFAM" id="SSF51366">
    <property type="entry name" value="Ribulose-phoshate binding barrel"/>
    <property type="match status" value="1"/>
</dbReference>
<keyword evidence="7 8" id="KW-0413">Isomerase</keyword>
<dbReference type="Proteomes" id="UP000011602">
    <property type="component" value="Unassembled WGS sequence"/>
</dbReference>
<dbReference type="InterPro" id="IPR044643">
    <property type="entry name" value="TrpF_fam"/>
</dbReference>
<protein>
    <recommendedName>
        <fullName evidence="8">N-(5'-phosphoribosyl)anthranilate isomerase</fullName>
        <shortName evidence="8">PRAI</shortName>
        <ecNumber evidence="8">5.3.1.24</ecNumber>
    </recommendedName>
</protein>
<dbReference type="STRING" id="1227499.C493_09151"/>
<evidence type="ECO:0000256" key="2">
    <source>
        <dbReference type="ARBA" id="ARBA00004664"/>
    </source>
</evidence>
<evidence type="ECO:0000259" key="9">
    <source>
        <dbReference type="Pfam" id="PF00697"/>
    </source>
</evidence>
<comment type="catalytic activity">
    <reaction evidence="1 8">
        <text>N-(5-phospho-beta-D-ribosyl)anthranilate = 1-(2-carboxyphenylamino)-1-deoxy-D-ribulose 5-phosphate</text>
        <dbReference type="Rhea" id="RHEA:21540"/>
        <dbReference type="ChEBI" id="CHEBI:18277"/>
        <dbReference type="ChEBI" id="CHEBI:58613"/>
        <dbReference type="EC" id="5.3.1.24"/>
    </reaction>
</comment>
<sequence length="236" mass="24764">MKSPSRDREVDEMTRVKVCGLTREDDLEAAVDAGADAVGIICDVPVETPREVSIDRARELAASVPPFVTSVLVTMGEDPTKVSDLEERVEPDAIQHHGTPAVDEVAELHASIDAQFLLAVGADDVPELELAAYDELVDGVLVDTPAADGGGGTGETHDWDRTRDVAAELESPLILAGGLTPENVANAVRTVDPFAVDVASGVEASGGVKDHDAVSAFVDRAKAAQRTADHETPVNL</sequence>
<keyword evidence="6 8" id="KW-0057">Aromatic amino acid biosynthesis</keyword>
<evidence type="ECO:0000256" key="6">
    <source>
        <dbReference type="ARBA" id="ARBA00023141"/>
    </source>
</evidence>
<dbReference type="PATRIC" id="fig|1227499.3.peg.1853"/>
<dbReference type="UniPathway" id="UPA00035">
    <property type="reaction ID" value="UER00042"/>
</dbReference>
<dbReference type="GO" id="GO:0000162">
    <property type="term" value="P:L-tryptophan biosynthetic process"/>
    <property type="evidence" value="ECO:0007669"/>
    <property type="project" value="UniProtKB-UniRule"/>
</dbReference>
<dbReference type="PANTHER" id="PTHR42894">
    <property type="entry name" value="N-(5'-PHOSPHORIBOSYL)ANTHRANILATE ISOMERASE"/>
    <property type="match status" value="1"/>
</dbReference>
<evidence type="ECO:0000313" key="10">
    <source>
        <dbReference type="EMBL" id="ELY57636.1"/>
    </source>
</evidence>
<reference evidence="10 11" key="1">
    <citation type="journal article" date="2014" name="PLoS Genet.">
        <title>Phylogenetically driven sequencing of extremely halophilic archaea reveals strategies for static and dynamic osmo-response.</title>
        <authorList>
            <person name="Becker E.A."/>
            <person name="Seitzer P.M."/>
            <person name="Tritt A."/>
            <person name="Larsen D."/>
            <person name="Krusor M."/>
            <person name="Yao A.I."/>
            <person name="Wu D."/>
            <person name="Madern D."/>
            <person name="Eisen J.A."/>
            <person name="Darling A.E."/>
            <person name="Facciotti M.T."/>
        </authorList>
    </citation>
    <scope>NUCLEOTIDE SEQUENCE [LARGE SCALE GENOMIC DNA]</scope>
    <source>
        <strain evidence="10 11">JCM 12255</strain>
    </source>
</reference>
<dbReference type="GO" id="GO:0004640">
    <property type="term" value="F:phosphoribosylanthranilate isomerase activity"/>
    <property type="evidence" value="ECO:0007669"/>
    <property type="project" value="UniProtKB-UniRule"/>
</dbReference>
<dbReference type="CDD" id="cd00405">
    <property type="entry name" value="PRAI"/>
    <property type="match status" value="1"/>
</dbReference>
<dbReference type="EC" id="5.3.1.24" evidence="8"/>
<comment type="pathway">
    <text evidence="2 8">Amino-acid biosynthesis; L-tryptophan biosynthesis; L-tryptophan from chorismate: step 3/5.</text>
</comment>
<dbReference type="HAMAP" id="MF_00135">
    <property type="entry name" value="PRAI"/>
    <property type="match status" value="1"/>
</dbReference>
<comment type="similarity">
    <text evidence="3 8">Belongs to the TrpF family.</text>
</comment>
<comment type="caution">
    <text evidence="10">The sequence shown here is derived from an EMBL/GenBank/DDBJ whole genome shotgun (WGS) entry which is preliminary data.</text>
</comment>
<keyword evidence="11" id="KW-1185">Reference proteome</keyword>
<evidence type="ECO:0000256" key="5">
    <source>
        <dbReference type="ARBA" id="ARBA00022822"/>
    </source>
</evidence>
<dbReference type="InterPro" id="IPR013785">
    <property type="entry name" value="Aldolase_TIM"/>
</dbReference>
<proteinExistence type="inferred from homology"/>
<gene>
    <name evidence="8" type="primary">trpF</name>
    <name evidence="10" type="ORF">C493_09151</name>
</gene>
<dbReference type="InterPro" id="IPR011060">
    <property type="entry name" value="RibuloseP-bd_barrel"/>
</dbReference>
<evidence type="ECO:0000256" key="7">
    <source>
        <dbReference type="ARBA" id="ARBA00023235"/>
    </source>
</evidence>
<evidence type="ECO:0000256" key="4">
    <source>
        <dbReference type="ARBA" id="ARBA00022605"/>
    </source>
</evidence>
<dbReference type="InterPro" id="IPR001240">
    <property type="entry name" value="PRAI_dom"/>
</dbReference>
<evidence type="ECO:0000256" key="1">
    <source>
        <dbReference type="ARBA" id="ARBA00001164"/>
    </source>
</evidence>
<evidence type="ECO:0000256" key="3">
    <source>
        <dbReference type="ARBA" id="ARBA00007571"/>
    </source>
</evidence>
<keyword evidence="5 8" id="KW-0822">Tryptophan biosynthesis</keyword>
<dbReference type="Pfam" id="PF00697">
    <property type="entry name" value="PRAI"/>
    <property type="match status" value="1"/>
</dbReference>
<dbReference type="eggNOG" id="arCOG01983">
    <property type="taxonomic scope" value="Archaea"/>
</dbReference>